<dbReference type="InterPro" id="IPR036291">
    <property type="entry name" value="NAD(P)-bd_dom_sf"/>
</dbReference>
<dbReference type="Proteomes" id="UP000185608">
    <property type="component" value="Chromosome"/>
</dbReference>
<proteinExistence type="predicted"/>
<dbReference type="InterPro" id="IPR050812">
    <property type="entry name" value="Preph/Arog_dehydrog"/>
</dbReference>
<dbReference type="KEGG" id="halh:HTSR_0727"/>
<reference evidence="4" key="3">
    <citation type="journal article" date="2017" name="ISME J.">
        <title>Discovery of anaerobic lithoheterotrophic haloarchaea, ubiquitous in hypersaline habitats.</title>
        <authorList>
            <person name="Sorokin D.Y."/>
            <person name="Messina E."/>
            <person name="Smedile F."/>
            <person name="Roman P."/>
            <person name="Damste J.S.S."/>
            <person name="Ciordia S."/>
            <person name="Mena M.C."/>
            <person name="Ferrer M."/>
            <person name="Golyshin P.N."/>
            <person name="Kublanov I.V."/>
            <person name="Samarov N.I."/>
            <person name="Toshchakov S.V."/>
            <person name="La Cono V."/>
            <person name="Yakimov M.M."/>
        </authorList>
    </citation>
    <scope>NUCLEOTIDE SEQUENCE</scope>
    <source>
        <strain evidence="4">HSR6</strain>
    </source>
</reference>
<reference evidence="3 5" key="1">
    <citation type="submission" date="2016-06" db="EMBL/GenBank/DDBJ databases">
        <title>Discovery of anaerobic lithoheterotrophic haloarchaeon capable of sulfur respiration by hydrogen and formate.</title>
        <authorList>
            <person name="Sorokin D.Y."/>
            <person name="Kublanov I.V."/>
            <person name="Roman P."/>
            <person name="Sinninghe Damste J.S."/>
            <person name="Golyshin P.N."/>
            <person name="Rojo D."/>
            <person name="Ciordia S."/>
            <person name="Mena Md.C."/>
            <person name="Ferrer M."/>
            <person name="Smedile F."/>
            <person name="Messina E."/>
            <person name="La Cono V."/>
            <person name="Yakimov M.M."/>
        </authorList>
    </citation>
    <scope>NUCLEOTIDE SEQUENCE [LARGE SCALE GENOMIC DNA]</scope>
    <source>
        <strain evidence="3 5">HTSR1</strain>
    </source>
</reference>
<dbReference type="PANTHER" id="PTHR21363:SF0">
    <property type="entry name" value="PREPHENATE DEHYDROGENASE [NADP(+)]"/>
    <property type="match status" value="1"/>
</dbReference>
<dbReference type="EMBL" id="CP016070">
    <property type="protein sequence ID" value="AOW79917.1"/>
    <property type="molecule type" value="Genomic_DNA"/>
</dbReference>
<dbReference type="InterPro" id="IPR003099">
    <property type="entry name" value="Prephen_DH"/>
</dbReference>
<organism evidence="3 5">
    <name type="scientific">Halodesulfurarchaeum formicicum</name>
    <dbReference type="NCBI Taxonomy" id="1873524"/>
    <lineage>
        <taxon>Archaea</taxon>
        <taxon>Methanobacteriati</taxon>
        <taxon>Methanobacteriota</taxon>
        <taxon>Stenosarchaea group</taxon>
        <taxon>Halobacteria</taxon>
        <taxon>Halobacteriales</taxon>
        <taxon>Halobacteriaceae</taxon>
        <taxon>Halodesulfurarchaeum</taxon>
    </lineage>
</organism>
<dbReference type="InterPro" id="IPR046826">
    <property type="entry name" value="PDH_N"/>
</dbReference>
<dbReference type="KEGG" id="hhsr:HSR6_0753"/>
<dbReference type="InterPro" id="IPR008927">
    <property type="entry name" value="6-PGluconate_DH-like_C_sf"/>
</dbReference>
<evidence type="ECO:0000313" key="5">
    <source>
        <dbReference type="Proteomes" id="UP000185608"/>
    </source>
</evidence>
<dbReference type="Proteomes" id="UP000186165">
    <property type="component" value="Chromosome"/>
</dbReference>
<dbReference type="STRING" id="1873524.HSR6_0753"/>
<feature type="domain" description="Prephenate/arogenate dehydrogenase" evidence="2">
    <location>
        <begin position="1"/>
        <end position="241"/>
    </location>
</feature>
<accession>A0A1J1AAP3</accession>
<evidence type="ECO:0000313" key="6">
    <source>
        <dbReference type="Proteomes" id="UP000186165"/>
    </source>
</evidence>
<sequence>MDVLIVGAGAVGRWFAGLLDGPVAFADADRETAVAAAGEFETGSVASLSADDSYDVVVIAVPMRVAETVIREQAPRANRAVVDLTGSMVEPLAAMAAVAEERERMSLHPLFAPEHAPGRVAKSVGAGGPVVDELSRALVEAGNTVVPVEPAVHDDAMRTVQGQVHAAILAFGLASEPVPDELATPVYEDLQALRERVTSGTPGVYADIQETFDGVEALQAAVDRLAEADRAEFEELYRDAR</sequence>
<dbReference type="OrthoDB" id="24743at2157"/>
<dbReference type="EC" id="1.3.1.12" evidence="3"/>
<protein>
    <submittedName>
        <fullName evidence="3">Prephenate dehydrogenase</fullName>
        <ecNumber evidence="3">1.3.1.12</ecNumber>
    </submittedName>
</protein>
<dbReference type="RefSeq" id="WP_070364653.1">
    <property type="nucleotide sequence ID" value="NZ_CP016070.1"/>
</dbReference>
<evidence type="ECO:0000313" key="3">
    <source>
        <dbReference type="EMBL" id="AOW79917.1"/>
    </source>
</evidence>
<dbReference type="PANTHER" id="PTHR21363">
    <property type="entry name" value="PREPHENATE DEHYDROGENASE"/>
    <property type="match status" value="1"/>
</dbReference>
<dbReference type="GO" id="GO:0070403">
    <property type="term" value="F:NAD+ binding"/>
    <property type="evidence" value="ECO:0007669"/>
    <property type="project" value="InterPro"/>
</dbReference>
<dbReference type="Gene3D" id="1.10.3660.10">
    <property type="entry name" value="6-phosphogluconate dehydrogenase C-terminal like domain"/>
    <property type="match status" value="1"/>
</dbReference>
<keyword evidence="6" id="KW-1185">Reference proteome</keyword>
<dbReference type="AlphaFoldDB" id="A0A1D8S3I2"/>
<dbReference type="Gene3D" id="3.40.50.720">
    <property type="entry name" value="NAD(P)-binding Rossmann-like Domain"/>
    <property type="match status" value="1"/>
</dbReference>
<dbReference type="PROSITE" id="PS51176">
    <property type="entry name" value="PDH_ADH"/>
    <property type="match status" value="1"/>
</dbReference>
<dbReference type="GeneID" id="30417274"/>
<dbReference type="EMBL" id="CP016804">
    <property type="protein sequence ID" value="APE95210.1"/>
    <property type="molecule type" value="Genomic_DNA"/>
</dbReference>
<dbReference type="Pfam" id="PF02153">
    <property type="entry name" value="PDH_N"/>
    <property type="match status" value="1"/>
</dbReference>
<evidence type="ECO:0000313" key="4">
    <source>
        <dbReference type="EMBL" id="APE95210.1"/>
    </source>
</evidence>
<dbReference type="GO" id="GO:0004665">
    <property type="term" value="F:prephenate dehydrogenase (NADP+) activity"/>
    <property type="evidence" value="ECO:0007669"/>
    <property type="project" value="InterPro"/>
</dbReference>
<dbReference type="SUPFAM" id="SSF51735">
    <property type="entry name" value="NAD(P)-binding Rossmann-fold domains"/>
    <property type="match status" value="1"/>
</dbReference>
<evidence type="ECO:0000259" key="2">
    <source>
        <dbReference type="PROSITE" id="PS51176"/>
    </source>
</evidence>
<evidence type="ECO:0000256" key="1">
    <source>
        <dbReference type="ARBA" id="ARBA00023002"/>
    </source>
</evidence>
<gene>
    <name evidence="3" type="primary">tyrA</name>
    <name evidence="4" type="ORF">HSR6_0753</name>
    <name evidence="3" type="ORF">HTSR_0727</name>
</gene>
<accession>A0A1D8S3I2</accession>
<dbReference type="GO" id="GO:0006571">
    <property type="term" value="P:tyrosine biosynthetic process"/>
    <property type="evidence" value="ECO:0007669"/>
    <property type="project" value="InterPro"/>
</dbReference>
<dbReference type="SUPFAM" id="SSF48179">
    <property type="entry name" value="6-phosphogluconate dehydrogenase C-terminal domain-like"/>
    <property type="match status" value="1"/>
</dbReference>
<keyword evidence="1 3" id="KW-0560">Oxidoreductase</keyword>
<dbReference type="GO" id="GO:0008977">
    <property type="term" value="F:prephenate dehydrogenase (NAD+) activity"/>
    <property type="evidence" value="ECO:0007669"/>
    <property type="project" value="UniProtKB-EC"/>
</dbReference>
<reference evidence="6" key="2">
    <citation type="submission" date="2016-08" db="EMBL/GenBank/DDBJ databases">
        <title>Discovery of first anaerobic lithoheterotrophic haloarchae widely represented in hypersaline habitats.</title>
        <authorList>
            <person name="Sorokin D.Y."/>
            <person name="Kublanov I.V."/>
            <person name="Roman P."/>
            <person name="Sinninghe Damste J.S."/>
            <person name="Golyshin P.N."/>
            <person name="Rojo D."/>
            <person name="Ciordia S."/>
            <person name="Mena Md.C."/>
            <person name="Ferrer M."/>
            <person name="Smedile F."/>
            <person name="Messina E."/>
            <person name="La Cono V."/>
            <person name="Yakimov M.M."/>
        </authorList>
    </citation>
    <scope>NUCLEOTIDE SEQUENCE [LARGE SCALE GENOMIC DNA]</scope>
    <source>
        <strain evidence="6">HSR6</strain>
    </source>
</reference>
<name>A0A1D8S3I2_9EURY</name>